<dbReference type="PANTHER" id="PTHR14614">
    <property type="entry name" value="HEPATOCELLULAR CARCINOMA-ASSOCIATED ANTIGEN"/>
    <property type="match status" value="1"/>
</dbReference>
<reference evidence="1 2" key="1">
    <citation type="submission" date="2024-10" db="EMBL/GenBank/DDBJ databases">
        <title>Updated reference genomes for cyclostephanoid diatoms.</title>
        <authorList>
            <person name="Roberts W.R."/>
            <person name="Alverson A.J."/>
        </authorList>
    </citation>
    <scope>NUCLEOTIDE SEQUENCE [LARGE SCALE GENOMIC DNA]</scope>
    <source>
        <strain evidence="1 2">AJA228-03</strain>
    </source>
</reference>
<dbReference type="Pfam" id="PF10294">
    <property type="entry name" value="Methyltransf_16"/>
    <property type="match status" value="1"/>
</dbReference>
<accession>A0ABD3R3C2</accession>
<name>A0ABD3R3C2_9STRA</name>
<proteinExistence type="predicted"/>
<dbReference type="Gene3D" id="3.40.50.150">
    <property type="entry name" value="Vaccinia Virus protein VP39"/>
    <property type="match status" value="1"/>
</dbReference>
<gene>
    <name evidence="1" type="ORF">ACHAXA_008911</name>
</gene>
<dbReference type="InterPro" id="IPR029063">
    <property type="entry name" value="SAM-dependent_MTases_sf"/>
</dbReference>
<evidence type="ECO:0000313" key="1">
    <source>
        <dbReference type="EMBL" id="KAL3807199.1"/>
    </source>
</evidence>
<evidence type="ECO:0000313" key="2">
    <source>
        <dbReference type="Proteomes" id="UP001530377"/>
    </source>
</evidence>
<protein>
    <submittedName>
        <fullName evidence="1">Uncharacterized protein</fullName>
    </submittedName>
</protein>
<keyword evidence="2" id="KW-1185">Reference proteome</keyword>
<comment type="caution">
    <text evidence="1">The sequence shown here is derived from an EMBL/GenBank/DDBJ whole genome shotgun (WGS) entry which is preliminary data.</text>
</comment>
<sequence>MCQARRRGKIGKVPIISRTISIDIKVPSESPQKGDLSATVYSGGNEIKTLDVTVWEMDKPSDLIHEWWSIDQSERDARVGDPFGVVMWPGSISAAQEMMKMHYTPQYKSPISNATVLVLGAGTGVEAKTAALLGAKRVIATDINPLTLKLLEYGANDDIRIGDNFEGKYFDLFSDLALPTCDILIAADVLYNPELAKQVGRRLHEAIVRRFVVGESPTKVIVTDSQQFHGTNFLEEVSELRELNAMFKEENYEQLRWVTQKLEKVCTSGVLIDEDQTYDVDVRMISWGW</sequence>
<dbReference type="Proteomes" id="UP001530377">
    <property type="component" value="Unassembled WGS sequence"/>
</dbReference>
<dbReference type="AlphaFoldDB" id="A0ABD3R3C2"/>
<dbReference type="InterPro" id="IPR019410">
    <property type="entry name" value="Methyltransf_16"/>
</dbReference>
<dbReference type="CDD" id="cd02440">
    <property type="entry name" value="AdoMet_MTases"/>
    <property type="match status" value="1"/>
</dbReference>
<dbReference type="EMBL" id="JALLPB020000663">
    <property type="protein sequence ID" value="KAL3807199.1"/>
    <property type="molecule type" value="Genomic_DNA"/>
</dbReference>
<dbReference type="SUPFAM" id="SSF53335">
    <property type="entry name" value="S-adenosyl-L-methionine-dependent methyltransferases"/>
    <property type="match status" value="1"/>
</dbReference>
<organism evidence="1 2">
    <name type="scientific">Cyclostephanos tholiformis</name>
    <dbReference type="NCBI Taxonomy" id="382380"/>
    <lineage>
        <taxon>Eukaryota</taxon>
        <taxon>Sar</taxon>
        <taxon>Stramenopiles</taxon>
        <taxon>Ochrophyta</taxon>
        <taxon>Bacillariophyta</taxon>
        <taxon>Coscinodiscophyceae</taxon>
        <taxon>Thalassiosirophycidae</taxon>
        <taxon>Stephanodiscales</taxon>
        <taxon>Stephanodiscaceae</taxon>
        <taxon>Cyclostephanos</taxon>
    </lineage>
</organism>